<reference evidence="1" key="1">
    <citation type="submission" date="2021-03" db="EMBL/GenBank/DDBJ databases">
        <title>Genomic Encyclopedia of Type Strains, Phase IV (KMG-V): Genome sequencing to study the core and pangenomes of soil and plant-associated prokaryotes.</title>
        <authorList>
            <person name="Whitman W."/>
        </authorList>
    </citation>
    <scope>NUCLEOTIDE SEQUENCE</scope>
    <source>
        <strain evidence="1">C4</strain>
    </source>
</reference>
<comment type="caution">
    <text evidence="1">The sequence shown here is derived from an EMBL/GenBank/DDBJ whole genome shotgun (WGS) entry which is preliminary data.</text>
</comment>
<accession>A0A8J7RJS1</accession>
<gene>
    <name evidence="1" type="ORF">J3E07_001622</name>
</gene>
<evidence type="ECO:0000313" key="2">
    <source>
        <dbReference type="Proteomes" id="UP000740329"/>
    </source>
</evidence>
<evidence type="ECO:0000313" key="1">
    <source>
        <dbReference type="EMBL" id="MBP2202181.1"/>
    </source>
</evidence>
<dbReference type="EMBL" id="JAGGMV010000008">
    <property type="protein sequence ID" value="MBP2202181.1"/>
    <property type="molecule type" value="Genomic_DNA"/>
</dbReference>
<dbReference type="AlphaFoldDB" id="A0A8J7RJS1"/>
<proteinExistence type="predicted"/>
<dbReference type="RefSeq" id="WP_209591698.1">
    <property type="nucleotide sequence ID" value="NZ_JAGGMV010000008.1"/>
</dbReference>
<sequence length="230" mass="27006">MPENVPKYKFNTEEQMYGMIEAIRKLNEECFHSDEQNNKRTPFKTFTKNNPTNEYNILIKYQLDKEEIKALNNTEEIKALNKKSLKNTSSNSNFPKKDDYFLIKKVLVDGIEDSKLKHCGTAYDIIIGTEHYSLDNNQKFIEELISKKEFKLPFITYINLEDKKYNTLCIDNKEYIKESEIISIIKKEIENKKEPLIISCSLNEDKDITTAITCLSNHMGYAEFLLKKEE</sequence>
<name>A0A8J7RJS1_METVO</name>
<dbReference type="Proteomes" id="UP000740329">
    <property type="component" value="Unassembled WGS sequence"/>
</dbReference>
<protein>
    <submittedName>
        <fullName evidence="1">Uncharacterized protein</fullName>
    </submittedName>
</protein>
<organism evidence="1 2">
    <name type="scientific">Methanococcus voltae</name>
    <dbReference type="NCBI Taxonomy" id="2188"/>
    <lineage>
        <taxon>Archaea</taxon>
        <taxon>Methanobacteriati</taxon>
        <taxon>Methanobacteriota</taxon>
        <taxon>Methanomada group</taxon>
        <taxon>Methanococci</taxon>
        <taxon>Methanococcales</taxon>
        <taxon>Methanococcaceae</taxon>
        <taxon>Methanococcus</taxon>
    </lineage>
</organism>